<dbReference type="EMBL" id="CP026924">
    <property type="protein sequence ID" value="AVH41876.1"/>
    <property type="molecule type" value="Genomic_DNA"/>
</dbReference>
<gene>
    <name evidence="2" type="ORF">At1D1609_18220</name>
</gene>
<accession>A0A2L2LC92</accession>
<feature type="region of interest" description="Disordered" evidence="1">
    <location>
        <begin position="209"/>
        <end position="234"/>
    </location>
</feature>
<evidence type="ECO:0000313" key="3">
    <source>
        <dbReference type="Proteomes" id="UP000237717"/>
    </source>
</evidence>
<reference evidence="2 3" key="1">
    <citation type="submission" date="2018-02" db="EMBL/GenBank/DDBJ databases">
        <title>Complete genome sequence of Agrobacterium tumefaciens 1D1609.</title>
        <authorList>
            <person name="Cho S.-T."/>
            <person name="Haryono M."/>
            <person name="Chang H.-H."/>
            <person name="Santos M.N."/>
            <person name="Lai E.-M."/>
            <person name="Kuo C.-H."/>
        </authorList>
    </citation>
    <scope>NUCLEOTIDE SEQUENCE [LARGE SCALE GENOMIC DNA]</scope>
    <source>
        <strain evidence="2 3">1D1609</strain>
    </source>
</reference>
<proteinExistence type="predicted"/>
<sequence length="234" mass="25543">MVTDEMVEKAADEMARQDITFANCDRGWQKCTIRAALEAALSAVAPPIRLPTALSLMIEKGVDPEQNGYCRVIDVEKFLCAKLGKEWSATGMSIVSLVDELAALSAQVQDVDERKPLDLNVTKEWFEKRAALEGDHEIGAGSRKKTICIDPTSDELAELFRIAHRIPEGWQLVPVEPTAGMIEAAKSTTSAALTRSHANEIYRAMLAAAPAKQEGGESKPVHKQPVENEESGDE</sequence>
<evidence type="ECO:0000256" key="1">
    <source>
        <dbReference type="SAM" id="MobiDB-lite"/>
    </source>
</evidence>
<feature type="compositionally biased region" description="Basic and acidic residues" evidence="1">
    <location>
        <begin position="214"/>
        <end position="226"/>
    </location>
</feature>
<evidence type="ECO:0000313" key="2">
    <source>
        <dbReference type="EMBL" id="AVH41876.1"/>
    </source>
</evidence>
<protein>
    <submittedName>
        <fullName evidence="2">Uncharacterized protein</fullName>
    </submittedName>
</protein>
<name>A0A2L2LC92_AGRTU</name>
<dbReference type="Proteomes" id="UP000237717">
    <property type="component" value="Chromosome I"/>
</dbReference>
<organism evidence="2 3">
    <name type="scientific">Agrobacterium tumefaciens</name>
    <dbReference type="NCBI Taxonomy" id="358"/>
    <lineage>
        <taxon>Bacteria</taxon>
        <taxon>Pseudomonadati</taxon>
        <taxon>Pseudomonadota</taxon>
        <taxon>Alphaproteobacteria</taxon>
        <taxon>Hyphomicrobiales</taxon>
        <taxon>Rhizobiaceae</taxon>
        <taxon>Rhizobium/Agrobacterium group</taxon>
        <taxon>Agrobacterium</taxon>
        <taxon>Agrobacterium tumefaciens complex</taxon>
    </lineage>
</organism>
<dbReference type="RefSeq" id="WP_104679483.1">
    <property type="nucleotide sequence ID" value="NZ_CP026924.1"/>
</dbReference>
<dbReference type="AlphaFoldDB" id="A0A2L2LC92"/>